<dbReference type="Proteomes" id="UP000217784">
    <property type="component" value="Unassembled WGS sequence"/>
</dbReference>
<accession>A0A2A2H719</accession>
<organism evidence="1 2">
    <name type="scientific">Methanobacterium bryantii</name>
    <dbReference type="NCBI Taxonomy" id="2161"/>
    <lineage>
        <taxon>Archaea</taxon>
        <taxon>Methanobacteriati</taxon>
        <taxon>Methanobacteriota</taxon>
        <taxon>Methanomada group</taxon>
        <taxon>Methanobacteria</taxon>
        <taxon>Methanobacteriales</taxon>
        <taxon>Methanobacteriaceae</taxon>
        <taxon>Methanobacterium</taxon>
    </lineage>
</organism>
<comment type="caution">
    <text evidence="1">The sequence shown here is derived from an EMBL/GenBank/DDBJ whole genome shotgun (WGS) entry which is preliminary data.</text>
</comment>
<dbReference type="CDD" id="cd00377">
    <property type="entry name" value="ICL_PEPM"/>
    <property type="match status" value="1"/>
</dbReference>
<dbReference type="SUPFAM" id="SSF51621">
    <property type="entry name" value="Phosphoenolpyruvate/pyruvate domain"/>
    <property type="match status" value="1"/>
</dbReference>
<proteinExistence type="predicted"/>
<dbReference type="InterPro" id="IPR015813">
    <property type="entry name" value="Pyrv/PenolPyrv_kinase-like_dom"/>
</dbReference>
<gene>
    <name evidence="1" type="ORF">ASJ80_12130</name>
</gene>
<dbReference type="InterPro" id="IPR040442">
    <property type="entry name" value="Pyrv_kinase-like_dom_sf"/>
</dbReference>
<evidence type="ECO:0000313" key="2">
    <source>
        <dbReference type="Proteomes" id="UP000217784"/>
    </source>
</evidence>
<dbReference type="AlphaFoldDB" id="A0A2A2H719"/>
<dbReference type="Pfam" id="PF13714">
    <property type="entry name" value="PEP_mutase"/>
    <property type="match status" value="1"/>
</dbReference>
<dbReference type="InterPro" id="IPR039556">
    <property type="entry name" value="ICL/PEPM"/>
</dbReference>
<dbReference type="GO" id="GO:0016829">
    <property type="term" value="F:lyase activity"/>
    <property type="evidence" value="ECO:0007669"/>
    <property type="project" value="UniProtKB-KW"/>
</dbReference>
<evidence type="ECO:0000313" key="1">
    <source>
        <dbReference type="EMBL" id="PAV05043.1"/>
    </source>
</evidence>
<dbReference type="PANTHER" id="PTHR42905">
    <property type="entry name" value="PHOSPHOENOLPYRUVATE CARBOXYLASE"/>
    <property type="match status" value="1"/>
</dbReference>
<dbReference type="Gene3D" id="3.20.20.60">
    <property type="entry name" value="Phosphoenolpyruvate-binding domains"/>
    <property type="match status" value="1"/>
</dbReference>
<dbReference type="OrthoDB" id="9667at2157"/>
<reference evidence="1 2" key="1">
    <citation type="journal article" date="2017" name="BMC Genomics">
        <title>Genomic analysis of methanogenic archaea reveals a shift towards energy conservation.</title>
        <authorList>
            <person name="Gilmore S.P."/>
            <person name="Henske J.K."/>
            <person name="Sexton J.A."/>
            <person name="Solomon K.V."/>
            <person name="Seppala S."/>
            <person name="Yoo J.I."/>
            <person name="Huyett L.M."/>
            <person name="Pressman A."/>
            <person name="Cogan J.Z."/>
            <person name="Kivenson V."/>
            <person name="Peng X."/>
            <person name="Tan Y."/>
            <person name="Valentine D.L."/>
            <person name="O'Malley M.A."/>
        </authorList>
    </citation>
    <scope>NUCLEOTIDE SEQUENCE [LARGE SCALE GENOMIC DNA]</scope>
    <source>
        <strain evidence="1 2">M.o.H.</strain>
    </source>
</reference>
<keyword evidence="2" id="KW-1185">Reference proteome</keyword>
<protein>
    <submittedName>
        <fullName evidence="1">2,3-dimethylmalate lyase</fullName>
    </submittedName>
</protein>
<dbReference type="RefSeq" id="WP_069584223.1">
    <property type="nucleotide sequence ID" value="NZ_LMVM01000012.1"/>
</dbReference>
<dbReference type="EMBL" id="LMVM01000012">
    <property type="protein sequence ID" value="PAV05043.1"/>
    <property type="molecule type" value="Genomic_DNA"/>
</dbReference>
<keyword evidence="1" id="KW-0456">Lyase</keyword>
<dbReference type="PANTHER" id="PTHR42905:SF16">
    <property type="entry name" value="CARBOXYPHOSPHONOENOLPYRUVATE PHOSPHONOMUTASE-LIKE PROTEIN (AFU_ORTHOLOGUE AFUA_5G07230)"/>
    <property type="match status" value="1"/>
</dbReference>
<sequence>MKSKKLKGLLNSGETLVVPDAYDPISAKLIENAGFKAVQCSGYSFSISAGYKREIDVNLDENIELTRRIVESVNVPVMADAEDGFGGPEEVIDTVAMFIETGAAGINIEDQIPDGKSKLSIIDADLMAQKIMVARETAEIEGYHDFVINGRTDALKSTDDRYDGLELAIDRANQYLEAGADLAFVTYAATLDEVKQITKEVKGPVSIAAGQLYNINNFTIRDLQKLGVARVSLPTLLIFSSLHAINNSLQYLKEDNLSEILEKNLLCSVEDLNNILK</sequence>
<name>A0A2A2H719_METBR</name>